<evidence type="ECO:0000256" key="3">
    <source>
        <dbReference type="ARBA" id="ARBA00022603"/>
    </source>
</evidence>
<dbReference type="InterPro" id="IPR001214">
    <property type="entry name" value="SET_dom"/>
</dbReference>
<feature type="domain" description="Post-SET" evidence="11">
    <location>
        <begin position="552"/>
        <end position="568"/>
    </location>
</feature>
<evidence type="ECO:0000256" key="2">
    <source>
        <dbReference type="ARBA" id="ARBA00022454"/>
    </source>
</evidence>
<evidence type="ECO:0000256" key="7">
    <source>
        <dbReference type="ARBA" id="ARBA00022833"/>
    </source>
</evidence>
<dbReference type="PANTHER" id="PTHR46223:SF3">
    <property type="entry name" value="HISTONE-LYSINE N-METHYLTRANSFERASE SET-23"/>
    <property type="match status" value="1"/>
</dbReference>
<comment type="caution">
    <text evidence="12">The sequence shown here is derived from an EMBL/GenBank/DDBJ whole genome shotgun (WGS) entry which is preliminary data.</text>
</comment>
<dbReference type="Gene3D" id="2.170.270.10">
    <property type="entry name" value="SET domain"/>
    <property type="match status" value="1"/>
</dbReference>
<keyword evidence="4" id="KW-0808">Transferase</keyword>
<dbReference type="SMART" id="SM00317">
    <property type="entry name" value="SET"/>
    <property type="match status" value="1"/>
</dbReference>
<comment type="subcellular location">
    <subcellularLocation>
        <location evidence="1">Chromosome</location>
    </subcellularLocation>
</comment>
<dbReference type="EMBL" id="BNCQ01000085">
    <property type="protein sequence ID" value="GIM16801.1"/>
    <property type="molecule type" value="Genomic_DNA"/>
</dbReference>
<dbReference type="GO" id="GO:0046872">
    <property type="term" value="F:metal ion binding"/>
    <property type="evidence" value="ECO:0007669"/>
    <property type="project" value="UniProtKB-KW"/>
</dbReference>
<evidence type="ECO:0000259" key="10">
    <source>
        <dbReference type="PROSITE" id="PS50280"/>
    </source>
</evidence>
<evidence type="ECO:0000259" key="11">
    <source>
        <dbReference type="PROSITE" id="PS50868"/>
    </source>
</evidence>
<feature type="region of interest" description="Disordered" evidence="9">
    <location>
        <begin position="431"/>
        <end position="455"/>
    </location>
</feature>
<evidence type="ECO:0000256" key="1">
    <source>
        <dbReference type="ARBA" id="ARBA00004286"/>
    </source>
</evidence>
<protein>
    <recommendedName>
        <fullName evidence="14">SET domain-containing protein</fullName>
    </recommendedName>
</protein>
<organism evidence="12 13">
    <name type="scientific">Volvox reticuliferus</name>
    <dbReference type="NCBI Taxonomy" id="1737510"/>
    <lineage>
        <taxon>Eukaryota</taxon>
        <taxon>Viridiplantae</taxon>
        <taxon>Chlorophyta</taxon>
        <taxon>core chlorophytes</taxon>
        <taxon>Chlorophyceae</taxon>
        <taxon>CS clade</taxon>
        <taxon>Chlamydomonadales</taxon>
        <taxon>Volvocaceae</taxon>
        <taxon>Volvox</taxon>
    </lineage>
</organism>
<gene>
    <name evidence="12" type="ORF">Vretimale_19399</name>
</gene>
<feature type="domain" description="SET" evidence="10">
    <location>
        <begin position="344"/>
        <end position="535"/>
    </location>
</feature>
<proteinExistence type="predicted"/>
<evidence type="ECO:0000256" key="8">
    <source>
        <dbReference type="SAM" id="Coils"/>
    </source>
</evidence>
<accession>A0A8J4LZY8</accession>
<feature type="region of interest" description="Disordered" evidence="9">
    <location>
        <begin position="675"/>
        <end position="696"/>
    </location>
</feature>
<feature type="region of interest" description="Disordered" evidence="9">
    <location>
        <begin position="597"/>
        <end position="619"/>
    </location>
</feature>
<dbReference type="SUPFAM" id="SSF82199">
    <property type="entry name" value="SET domain"/>
    <property type="match status" value="1"/>
</dbReference>
<reference evidence="12" key="1">
    <citation type="journal article" date="2021" name="Proc. Natl. Acad. Sci. U.S.A.">
        <title>Three genomes in the algal genus Volvox reveal the fate of a haploid sex-determining region after a transition to homothallism.</title>
        <authorList>
            <person name="Yamamoto K."/>
            <person name="Hamaji T."/>
            <person name="Kawai-Toyooka H."/>
            <person name="Matsuzaki R."/>
            <person name="Takahashi F."/>
            <person name="Nishimura Y."/>
            <person name="Kawachi M."/>
            <person name="Noguchi H."/>
            <person name="Minakuchi Y."/>
            <person name="Umen J.G."/>
            <person name="Toyoda A."/>
            <person name="Nozaki H."/>
        </authorList>
    </citation>
    <scope>NUCLEOTIDE SEQUENCE</scope>
    <source>
        <strain evidence="12">NIES-3785</strain>
    </source>
</reference>
<feature type="compositionally biased region" description="Gly residues" evidence="9">
    <location>
        <begin position="431"/>
        <end position="454"/>
    </location>
</feature>
<evidence type="ECO:0000256" key="4">
    <source>
        <dbReference type="ARBA" id="ARBA00022679"/>
    </source>
</evidence>
<keyword evidence="7" id="KW-0862">Zinc</keyword>
<feature type="region of interest" description="Disordered" evidence="9">
    <location>
        <begin position="815"/>
        <end position="874"/>
    </location>
</feature>
<dbReference type="PROSITE" id="PS50868">
    <property type="entry name" value="POST_SET"/>
    <property type="match status" value="1"/>
</dbReference>
<dbReference type="InterPro" id="IPR050973">
    <property type="entry name" value="H3K9_Histone-Lys_N-MTase"/>
</dbReference>
<dbReference type="GO" id="GO:0008168">
    <property type="term" value="F:methyltransferase activity"/>
    <property type="evidence" value="ECO:0007669"/>
    <property type="project" value="UniProtKB-KW"/>
</dbReference>
<evidence type="ECO:0008006" key="14">
    <source>
        <dbReference type="Google" id="ProtNLM"/>
    </source>
</evidence>
<dbReference type="GO" id="GO:0032259">
    <property type="term" value="P:methylation"/>
    <property type="evidence" value="ECO:0007669"/>
    <property type="project" value="UniProtKB-KW"/>
</dbReference>
<keyword evidence="3" id="KW-0489">Methyltransferase</keyword>
<name>A0A8J4LZY8_9CHLO</name>
<evidence type="ECO:0000256" key="9">
    <source>
        <dbReference type="SAM" id="MobiDB-lite"/>
    </source>
</evidence>
<dbReference type="Proteomes" id="UP000722791">
    <property type="component" value="Unassembled WGS sequence"/>
</dbReference>
<dbReference type="InterPro" id="IPR046341">
    <property type="entry name" value="SET_dom_sf"/>
</dbReference>
<dbReference type="InterPro" id="IPR003616">
    <property type="entry name" value="Post-SET_dom"/>
</dbReference>
<keyword evidence="6" id="KW-0479">Metal-binding</keyword>
<sequence>MTWLNTVLEKGWQSIRLGASTCKAETAFCIEPGWLSAHEIPFAVPGSRHTEVPWIYTDARPLPPPEYPPHVVYVPQGLMSSRTAFTGLHARCLEKGLALKFVTAASTPNMQVVLVLVAGHQPLLPSSTFRGFSGDSASSQTQLTGTPAASEILQRAGHEGMCLGAMTSIASNIAAAAVPATSAPARKATGPAWRAQACFNGYFLQFKPGRDLQPAQPYNTWWKRRLSERRNRDRDALIWREDLRQMGPRQPNGLPQCEQAVRLQGYWDGQSSLCGAAANPRLLHCCQVQSVMLDHTFIYVTRPWCPKPGDPKGTLEPSRSDQLYGFLQECNCDEVECGKLRARQELKRLREEGVSYQLEVRHGSCLGNEHLGVFAGETIPAGKFLFEYVGVWLVNGEPEAREKVYEPAGLHYLYDLSHRYELLEKREGRRTGVGVGSRNGGGGGDNGGGGGGSGVCKKRRASRAVTADDFHAEVPIVVDATNLGNVARFVNHRCEGANLVSVNVCMGGLDECHMTIMIRTLRDIQPGEELTLDYQAGLEPDEKQEIRARPEGLVPCRCGAANCLGFVFPHIDRALGTWSGKARRNAAGARCPPAVTAMASPASTSTSTTTSSLSISDSDSGGGGALAVAAAAAAAATAETAVGSVEMTHGPVPSICTYKRSEQPDRVGAAKVLAEMGSSEQQSQHQLEDNDEDDDGDGYCCASAEAGNISLGGFGALQTLGDRPGSGSLGSESLGLGLDLDLDPGKEGGVMEGAAAPSFREVVSVVSPNAHGGCTDCTDCEDVVVVVSCAAAAVDAKRTNAPGMGAGAVGDEGAQAGGNAQRSGAVRSASCTLPGLTAPPKRIRLLWHPTSSAAQGGDPQRGAPARGGLPRDGL</sequence>
<evidence type="ECO:0000256" key="5">
    <source>
        <dbReference type="ARBA" id="ARBA00022691"/>
    </source>
</evidence>
<evidence type="ECO:0000313" key="13">
    <source>
        <dbReference type="Proteomes" id="UP000722791"/>
    </source>
</evidence>
<dbReference type="PANTHER" id="PTHR46223">
    <property type="entry name" value="HISTONE-LYSINE N-METHYLTRANSFERASE SUV39H"/>
    <property type="match status" value="1"/>
</dbReference>
<keyword evidence="8" id="KW-0175">Coiled coil</keyword>
<evidence type="ECO:0000313" key="12">
    <source>
        <dbReference type="EMBL" id="GIM16801.1"/>
    </source>
</evidence>
<dbReference type="AlphaFoldDB" id="A0A8J4LZY8"/>
<dbReference type="PROSITE" id="PS50280">
    <property type="entry name" value="SET"/>
    <property type="match status" value="1"/>
</dbReference>
<keyword evidence="5" id="KW-0949">S-adenosyl-L-methionine</keyword>
<dbReference type="Pfam" id="PF00856">
    <property type="entry name" value="SET"/>
    <property type="match status" value="1"/>
</dbReference>
<dbReference type="GO" id="GO:0005694">
    <property type="term" value="C:chromosome"/>
    <property type="evidence" value="ECO:0007669"/>
    <property type="project" value="UniProtKB-SubCell"/>
</dbReference>
<evidence type="ECO:0000256" key="6">
    <source>
        <dbReference type="ARBA" id="ARBA00022723"/>
    </source>
</evidence>
<feature type="coiled-coil region" evidence="8">
    <location>
        <begin position="332"/>
        <end position="359"/>
    </location>
</feature>
<keyword evidence="2" id="KW-0158">Chromosome</keyword>